<evidence type="ECO:0000313" key="5">
    <source>
        <dbReference type="Proteomes" id="UP000065511"/>
    </source>
</evidence>
<dbReference type="EMBL" id="CP013614">
    <property type="protein sequence ID" value="ALS02553.1"/>
    <property type="molecule type" value="Genomic_DNA"/>
</dbReference>
<feature type="domain" description="WxL" evidence="2">
    <location>
        <begin position="41"/>
        <end position="191"/>
    </location>
</feature>
<dbReference type="InterPro" id="IPR027994">
    <property type="entry name" value="WxL_dom"/>
</dbReference>
<feature type="chain" id="PRO_5044546848" description="WxL domain-containing protein" evidence="1">
    <location>
        <begin position="26"/>
        <end position="194"/>
    </location>
</feature>
<feature type="signal peptide" evidence="1">
    <location>
        <begin position="1"/>
        <end position="25"/>
    </location>
</feature>
<keyword evidence="5" id="KW-1185">Reference proteome</keyword>
<organism evidence="4 6">
    <name type="scientific">Enterococcus silesiacus</name>
    <dbReference type="NCBI Taxonomy" id="332949"/>
    <lineage>
        <taxon>Bacteria</taxon>
        <taxon>Bacillati</taxon>
        <taxon>Bacillota</taxon>
        <taxon>Bacilli</taxon>
        <taxon>Lactobacillales</taxon>
        <taxon>Enterococcaceae</taxon>
        <taxon>Enterococcus</taxon>
    </lineage>
</organism>
<evidence type="ECO:0000259" key="2">
    <source>
        <dbReference type="Pfam" id="PF13731"/>
    </source>
</evidence>
<evidence type="ECO:0000313" key="3">
    <source>
        <dbReference type="EMBL" id="ALS02553.1"/>
    </source>
</evidence>
<gene>
    <name evidence="3" type="ORF">ATZ33_14550</name>
    <name evidence="4" type="ORF">RV15_GL000131</name>
</gene>
<dbReference type="AlphaFoldDB" id="A0A0S3KES4"/>
<dbReference type="Proteomes" id="UP000183039">
    <property type="component" value="Unassembled WGS sequence"/>
</dbReference>
<dbReference type="Proteomes" id="UP000065511">
    <property type="component" value="Chromosome"/>
</dbReference>
<evidence type="ECO:0000313" key="4">
    <source>
        <dbReference type="EMBL" id="OJG93529.1"/>
    </source>
</evidence>
<reference evidence="3 5" key="2">
    <citation type="submission" date="2015-12" db="EMBL/GenBank/DDBJ databases">
        <authorList>
            <person name="Lauer A."/>
            <person name="Humrighouse B."/>
            <person name="Loparev V."/>
            <person name="Shewmaker P.L."/>
            <person name="Whitney A.M."/>
            <person name="McLaughlin R.W."/>
        </authorList>
    </citation>
    <scope>NUCLEOTIDE SEQUENCE [LARGE SCALE GENOMIC DNA]</scope>
    <source>
        <strain evidence="3 5">LMG 23085</strain>
    </source>
</reference>
<dbReference type="EMBL" id="JXLC01000001">
    <property type="protein sequence ID" value="OJG93529.1"/>
    <property type="molecule type" value="Genomic_DNA"/>
</dbReference>
<evidence type="ECO:0000256" key="1">
    <source>
        <dbReference type="SAM" id="SignalP"/>
    </source>
</evidence>
<dbReference type="OrthoDB" id="2339326at2"/>
<dbReference type="RefSeq" id="WP_071876127.1">
    <property type="nucleotide sequence ID" value="NZ_JXLC01000001.1"/>
</dbReference>
<proteinExistence type="predicted"/>
<accession>A0A0S3KES4</accession>
<evidence type="ECO:0000313" key="6">
    <source>
        <dbReference type="Proteomes" id="UP000183039"/>
    </source>
</evidence>
<name>A0A0S3KES4_9ENTE</name>
<keyword evidence="1" id="KW-0732">Signal</keyword>
<sequence>MKANKILVGIAAVSMIFSGSVIASAEEIENQESTSDIGFTSPTDGALTLLNVADLDFGSNPISAKDEVYKNKTETATTVQDIRGTEAGWIVQVAQEGQLKAGEKQLTNAQITLKTPTISEKSTGAATAKTDVVLNTDGSAATILEAGKGLGNGVTIENFDKDAAMLEVPGNTVKVAKQYETTLTWTLLDQPTNS</sequence>
<protein>
    <recommendedName>
        <fullName evidence="2">WxL domain-containing protein</fullName>
    </recommendedName>
</protein>
<dbReference type="KEGG" id="ess:ATZ33_14550"/>
<dbReference type="Pfam" id="PF13731">
    <property type="entry name" value="WxL"/>
    <property type="match status" value="1"/>
</dbReference>
<reference evidence="4 6" key="1">
    <citation type="submission" date="2014-12" db="EMBL/GenBank/DDBJ databases">
        <title>Draft genome sequences of 29 type strains of Enterococci.</title>
        <authorList>
            <person name="Zhong Z."/>
            <person name="Sun Z."/>
            <person name="Liu W."/>
            <person name="Zhang W."/>
            <person name="Zhang H."/>
        </authorList>
    </citation>
    <scope>NUCLEOTIDE SEQUENCE [LARGE SCALE GENOMIC DNA]</scope>
    <source>
        <strain evidence="4 6">DSM 22801</strain>
    </source>
</reference>